<feature type="compositionally biased region" description="Basic and acidic residues" evidence="17">
    <location>
        <begin position="722"/>
        <end position="731"/>
    </location>
</feature>
<evidence type="ECO:0000256" key="3">
    <source>
        <dbReference type="ARBA" id="ARBA00007294"/>
    </source>
</evidence>
<dbReference type="EMBL" id="DF836755">
    <property type="protein sequence ID" value="GAN11080.1"/>
    <property type="molecule type" value="Genomic_DNA"/>
</dbReference>
<evidence type="ECO:0000256" key="5">
    <source>
        <dbReference type="ARBA" id="ARBA00022792"/>
    </source>
</evidence>
<evidence type="ECO:0000256" key="14">
    <source>
        <dbReference type="PIRSR" id="PIRSR607992-1"/>
    </source>
</evidence>
<dbReference type="PANTHER" id="PTHR28080:SF1">
    <property type="entry name" value="PEROXISOMAL BIOGENESIS FACTOR 3"/>
    <property type="match status" value="1"/>
</dbReference>
<dbReference type="GO" id="GO:0045046">
    <property type="term" value="P:protein import into peroxisome membrane"/>
    <property type="evidence" value="ECO:0007669"/>
    <property type="project" value="TreeGrafter"/>
</dbReference>
<dbReference type="SUPFAM" id="SSF57959">
    <property type="entry name" value="Leucine zipper domain"/>
    <property type="match status" value="1"/>
</dbReference>
<evidence type="ECO:0000259" key="18">
    <source>
        <dbReference type="PROSITE" id="PS50217"/>
    </source>
</evidence>
<gene>
    <name evidence="19" type="ORF">MAM1_0466c10635</name>
</gene>
<feature type="binding site" evidence="14">
    <location>
        <position position="1206"/>
    </location>
    <ligand>
        <name>a ubiquinone</name>
        <dbReference type="ChEBI" id="CHEBI:16389"/>
        <note>ligand shared with IP/SDHB</note>
    </ligand>
</feature>
<evidence type="ECO:0000256" key="7">
    <source>
        <dbReference type="ARBA" id="ARBA00022989"/>
    </source>
</evidence>
<evidence type="ECO:0000256" key="6">
    <source>
        <dbReference type="ARBA" id="ARBA00022946"/>
    </source>
</evidence>
<keyword evidence="20" id="KW-1185">Reference proteome</keyword>
<evidence type="ECO:0000256" key="13">
    <source>
        <dbReference type="ARBA" id="ARBA00023242"/>
    </source>
</evidence>
<evidence type="ECO:0000256" key="9">
    <source>
        <dbReference type="ARBA" id="ARBA00023125"/>
    </source>
</evidence>
<evidence type="ECO:0000256" key="8">
    <source>
        <dbReference type="ARBA" id="ARBA00023015"/>
    </source>
</evidence>
<keyword evidence="15" id="KW-0408">Iron</keyword>
<keyword evidence="7" id="KW-1133">Transmembrane helix</keyword>
<dbReference type="GO" id="GO:0005634">
    <property type="term" value="C:nucleus"/>
    <property type="evidence" value="ECO:0007669"/>
    <property type="project" value="UniProtKB-SubCell"/>
</dbReference>
<dbReference type="FunFam" id="1.20.5.170:FF:000053">
    <property type="entry name" value="BZIP transcription factor AtfA"/>
    <property type="match status" value="1"/>
</dbReference>
<keyword evidence="8" id="KW-0805">Transcription regulation</keyword>
<comment type="similarity">
    <text evidence="3">Belongs to the CybS family.</text>
</comment>
<evidence type="ECO:0000256" key="11">
    <source>
        <dbReference type="ARBA" id="ARBA00023136"/>
    </source>
</evidence>
<comment type="subcellular location">
    <subcellularLocation>
        <location evidence="2">Mitochondrion inner membrane</location>
        <topology evidence="2">Multi-pass membrane protein</topology>
    </subcellularLocation>
    <subcellularLocation>
        <location evidence="1">Nucleus</location>
    </subcellularLocation>
</comment>
<keyword evidence="5" id="KW-0999">Mitochondrion inner membrane</keyword>
<dbReference type="Gene3D" id="1.20.1300.10">
    <property type="entry name" value="Fumarate reductase/succinate dehydrogenase, transmembrane subunit"/>
    <property type="match status" value="1"/>
</dbReference>
<evidence type="ECO:0000256" key="15">
    <source>
        <dbReference type="PIRSR" id="PIRSR607992-2"/>
    </source>
</evidence>
<dbReference type="Pfam" id="PF04882">
    <property type="entry name" value="Peroxin-3"/>
    <property type="match status" value="1"/>
</dbReference>
<keyword evidence="16" id="KW-0175">Coiled coil</keyword>
<evidence type="ECO:0000313" key="20">
    <source>
        <dbReference type="Proteomes" id="UP000053815"/>
    </source>
</evidence>
<keyword evidence="11" id="KW-0472">Membrane</keyword>
<reference evidence="19" key="1">
    <citation type="submission" date="2014-09" db="EMBL/GenBank/DDBJ databases">
        <title>Draft genome sequence of an oleaginous Mucoromycotina fungus Mucor ambiguus NBRC6742.</title>
        <authorList>
            <person name="Takeda I."/>
            <person name="Yamane N."/>
            <person name="Morita T."/>
            <person name="Tamano K."/>
            <person name="Machida M."/>
            <person name="Baker S."/>
            <person name="Koike H."/>
        </authorList>
    </citation>
    <scope>NUCLEOTIDE SEQUENCE</scope>
    <source>
        <strain evidence="19">NBRC 6742</strain>
    </source>
</reference>
<evidence type="ECO:0000313" key="19">
    <source>
        <dbReference type="EMBL" id="GAN11080.1"/>
    </source>
</evidence>
<evidence type="ECO:0000256" key="2">
    <source>
        <dbReference type="ARBA" id="ARBA00004448"/>
    </source>
</evidence>
<dbReference type="InterPro" id="IPR006966">
    <property type="entry name" value="Peroxin-3"/>
</dbReference>
<dbReference type="GO" id="GO:0005743">
    <property type="term" value="C:mitochondrial inner membrane"/>
    <property type="evidence" value="ECO:0007669"/>
    <property type="project" value="UniProtKB-SubCell"/>
</dbReference>
<accession>A0A0C9LYH4</accession>
<keyword evidence="15" id="KW-0479">Metal-binding</keyword>
<evidence type="ECO:0000256" key="1">
    <source>
        <dbReference type="ARBA" id="ARBA00004123"/>
    </source>
</evidence>
<evidence type="ECO:0000256" key="10">
    <source>
        <dbReference type="ARBA" id="ARBA00023128"/>
    </source>
</evidence>
<dbReference type="GO" id="GO:0046872">
    <property type="term" value="F:metal ion binding"/>
    <property type="evidence" value="ECO:0007669"/>
    <property type="project" value="UniProtKB-KW"/>
</dbReference>
<dbReference type="InterPro" id="IPR046347">
    <property type="entry name" value="bZIP_sf"/>
</dbReference>
<keyword evidence="12" id="KW-0804">Transcription</keyword>
<dbReference type="InterPro" id="IPR007992">
    <property type="entry name" value="CybS"/>
</dbReference>
<dbReference type="Gene3D" id="3.90.550.10">
    <property type="entry name" value="Spore Coat Polysaccharide Biosynthesis Protein SpsA, Chain A"/>
    <property type="match status" value="1"/>
</dbReference>
<sequence length="1255" mass="143465">MLWTDIQPPMYPLYSQNASMSPPDTTLLQSNDFKFTPQPTHLYDPSSYYISQQQQQQQQAQTFITAGSISSSGTDDEDLIAISTSRRNSCTQSRKRKLNSTDDTDDEKRKHFLERNRQAALKCRQRKKQWLTNLQERVEFLANDNEQLQLQANVMRDEVIHLRNLLLAHKNCPMASNIPPQYHDLHTNTPEWIRSQRILLTSGRVKQRIIFMCLLFTGVMVYLYKVSGDRLFSFDGPKYQYSCHITRSIVQEDSESDLKEPLPMRHHNYMDLNDLNSTRFGKEANEHVLVLTPLHNDEQYLDHYFQLLDKTNYPNHLISIGLLVSDSTDNTLDKLYSTVHRLQNRWRNRFYEIDVYQKDFRLDEKPDDTSLNSRRATLARAKNFLLTAALREHHSWVAWVDVKLHSYPATIFSDLMLVDGDVVVPNCLLKRQDDEFWGFDRNNWQESDLSLEKQQNAAEHEVLMEDYNQYSIGRHLLVDMPTHQGTRIPLDGVGTTFTLVKATVHREGAVFPPFVYQHELDSEANEMTLITSVKDYVKRHRQGLLVTATIVGGGYFAGKYATNKIRDMQEKSTAERLAKENLKRRFQQNQNDCVFTVLSLLPTLGDQILHEMNIEKDWAKLQESRKLEKIELRLRKEREEAARLREEQEAMSQLSDEKDISESGILVDADGASSTTLPSDDQPKEEEESQQQQQQPKSPNPQPLALDSSVSSLSTSLTVEQEDNRPVPEGILDKREKHLLWEDIKTKSFTRTFTSIYSVTLLTLLTHIQLNLLGRFTYMWSVSVLNKSEPTIRLQQEGEEPDVGFLDPQVERMFLSASWWLLHRGWKQCAERVQKAVEQVVSSIPLKSTLNYSEAEELLQNLRRAIEFDDEGKPISYRTWMLPDNDKEELEFIRGAGFDEDQAIYSNNSNSSTITLKKLLDETRDFIDSPDFNQVLGSCLDEVFAIFDHHAFVTALLPANEPMASSIREVTAAEALTLEQGKRVSLANLLPTIGRQSHLVIAGNEYLNAFAYIKELQAFSALIYTQYGDEIVSAVANEHVQVLAEESITIVPGPDGHNVIPVVQTIDGVVTTYYYTIIGEQTIVNGEESSSIDGVDDDLAEYPNIASAMRNMDAFEDMLARILQQNPEFGMMVDSQMQQPTRQQGLTPDRKHGSVHWKLERVIAISMVPLISATFIMGPNTLADVLLGVLLPFHVHMGFDACITDYFNPSRANPLLCKAMTYALHTSSAAVMLGCALFSYRDVGITEFIQRIWAA</sequence>
<evidence type="ECO:0000256" key="17">
    <source>
        <dbReference type="SAM" id="MobiDB-lite"/>
    </source>
</evidence>
<evidence type="ECO:0000256" key="4">
    <source>
        <dbReference type="ARBA" id="ARBA00022692"/>
    </source>
</evidence>
<keyword evidence="4" id="KW-0812">Transmembrane</keyword>
<dbReference type="GO" id="GO:0003677">
    <property type="term" value="F:DNA binding"/>
    <property type="evidence" value="ECO:0007669"/>
    <property type="project" value="UniProtKB-KW"/>
</dbReference>
<keyword evidence="9" id="KW-0238">DNA-binding</keyword>
<evidence type="ECO:0000256" key="12">
    <source>
        <dbReference type="ARBA" id="ARBA00023163"/>
    </source>
</evidence>
<protein>
    <submittedName>
        <fullName evidence="19">Peroxisomal matrix protein importer Pex3-Penicillium chrysogenum</fullName>
    </submittedName>
</protein>
<feature type="region of interest" description="Disordered" evidence="17">
    <location>
        <begin position="84"/>
        <end position="108"/>
    </location>
</feature>
<feature type="coiled-coil region" evidence="16">
    <location>
        <begin position="131"/>
        <end position="165"/>
    </location>
</feature>
<dbReference type="InterPro" id="IPR034804">
    <property type="entry name" value="SQR/QFR_C/D"/>
</dbReference>
<keyword evidence="13" id="KW-0539">Nucleus</keyword>
<dbReference type="OrthoDB" id="45930at2759"/>
<dbReference type="Proteomes" id="UP000053815">
    <property type="component" value="Unassembled WGS sequence"/>
</dbReference>
<dbReference type="GO" id="GO:0003700">
    <property type="term" value="F:DNA-binding transcription factor activity"/>
    <property type="evidence" value="ECO:0007669"/>
    <property type="project" value="InterPro"/>
</dbReference>
<dbReference type="CDD" id="cd03496">
    <property type="entry name" value="SQR_TypeC_CybS"/>
    <property type="match status" value="1"/>
</dbReference>
<dbReference type="Pfam" id="PF03452">
    <property type="entry name" value="Anp1"/>
    <property type="match status" value="1"/>
</dbReference>
<feature type="region of interest" description="Disordered" evidence="17">
    <location>
        <begin position="644"/>
        <end position="731"/>
    </location>
</feature>
<dbReference type="Pfam" id="PF00170">
    <property type="entry name" value="bZIP_1"/>
    <property type="match status" value="1"/>
</dbReference>
<dbReference type="GO" id="GO:0005778">
    <property type="term" value="C:peroxisomal membrane"/>
    <property type="evidence" value="ECO:0007669"/>
    <property type="project" value="InterPro"/>
</dbReference>
<dbReference type="CDD" id="cd14687">
    <property type="entry name" value="bZIP_ATF2"/>
    <property type="match status" value="1"/>
</dbReference>
<feature type="binding site" description="axial binding residue" evidence="15">
    <location>
        <position position="1194"/>
    </location>
    <ligand>
        <name>heme b</name>
        <dbReference type="ChEBI" id="CHEBI:60344"/>
        <note>ligand shared with SDHC</note>
    </ligand>
    <ligandPart>
        <name>Fe</name>
        <dbReference type="ChEBI" id="CHEBI:18248"/>
    </ligandPart>
</feature>
<dbReference type="Pfam" id="PF05328">
    <property type="entry name" value="CybS"/>
    <property type="match status" value="1"/>
</dbReference>
<dbReference type="PANTHER" id="PTHR28080">
    <property type="entry name" value="PEROXISOMAL BIOGENESIS FACTOR 3"/>
    <property type="match status" value="1"/>
</dbReference>
<proteinExistence type="inferred from homology"/>
<dbReference type="AlphaFoldDB" id="A0A0C9LYH4"/>
<organism evidence="19">
    <name type="scientific">Mucor ambiguus</name>
    <dbReference type="NCBI Taxonomy" id="91626"/>
    <lineage>
        <taxon>Eukaryota</taxon>
        <taxon>Fungi</taxon>
        <taxon>Fungi incertae sedis</taxon>
        <taxon>Mucoromycota</taxon>
        <taxon>Mucoromycotina</taxon>
        <taxon>Mucoromycetes</taxon>
        <taxon>Mucorales</taxon>
        <taxon>Mucorineae</taxon>
        <taxon>Mucoraceae</taxon>
        <taxon>Mucor</taxon>
    </lineage>
</organism>
<keyword evidence="10" id="KW-0496">Mitochondrion</keyword>
<feature type="domain" description="BZIP" evidence="18">
    <location>
        <begin position="106"/>
        <end position="169"/>
    </location>
</feature>
<dbReference type="PROSITE" id="PS50217">
    <property type="entry name" value="BZIP"/>
    <property type="match status" value="1"/>
</dbReference>
<dbReference type="SMART" id="SM00338">
    <property type="entry name" value="BRLZ"/>
    <property type="match status" value="1"/>
</dbReference>
<dbReference type="InterPro" id="IPR004827">
    <property type="entry name" value="bZIP"/>
</dbReference>
<feature type="compositionally biased region" description="Low complexity" evidence="17">
    <location>
        <begin position="708"/>
        <end position="719"/>
    </location>
</feature>
<dbReference type="STRING" id="91626.A0A0C9LYH4"/>
<dbReference type="InterPro" id="IPR029044">
    <property type="entry name" value="Nucleotide-diphossugar_trans"/>
</dbReference>
<evidence type="ECO:0000256" key="16">
    <source>
        <dbReference type="SAM" id="Coils"/>
    </source>
</evidence>
<keyword evidence="6" id="KW-0809">Transit peptide</keyword>
<name>A0A0C9LYH4_9FUNG</name>
<dbReference type="GO" id="GO:0030674">
    <property type="term" value="F:protein-macromolecule adaptor activity"/>
    <property type="evidence" value="ECO:0007669"/>
    <property type="project" value="TreeGrafter"/>
</dbReference>
<dbReference type="Gene3D" id="1.20.5.170">
    <property type="match status" value="1"/>
</dbReference>